<evidence type="ECO:0000256" key="3">
    <source>
        <dbReference type="ARBA" id="ARBA00022670"/>
    </source>
</evidence>
<gene>
    <name evidence="10" type="ORF">BQ4739_LOCUS857</name>
</gene>
<evidence type="ECO:0000259" key="9">
    <source>
        <dbReference type="SMART" id="SM00382"/>
    </source>
</evidence>
<comment type="similarity">
    <text evidence="2">In the N-terminal section; belongs to the AAA ATPase family.</text>
</comment>
<dbReference type="InterPro" id="IPR003593">
    <property type="entry name" value="AAA+_ATPase"/>
</dbReference>
<comment type="similarity">
    <text evidence="1">In the C-terminal section; belongs to the peptidase M41 family.</text>
</comment>
<evidence type="ECO:0000313" key="11">
    <source>
        <dbReference type="Proteomes" id="UP000256970"/>
    </source>
</evidence>
<evidence type="ECO:0000256" key="1">
    <source>
        <dbReference type="ARBA" id="ARBA00010044"/>
    </source>
</evidence>
<dbReference type="Proteomes" id="UP000256970">
    <property type="component" value="Unassembled WGS sequence"/>
</dbReference>
<dbReference type="FunFam" id="3.40.50.300:FF:000352">
    <property type="entry name" value="ATP-dependent zinc metalloprotease FTSH 7, chloroplastic"/>
    <property type="match status" value="1"/>
</dbReference>
<evidence type="ECO:0000256" key="2">
    <source>
        <dbReference type="ARBA" id="ARBA00010550"/>
    </source>
</evidence>
<proteinExistence type="inferred from homology"/>
<dbReference type="InterPro" id="IPR027417">
    <property type="entry name" value="P-loop_NTPase"/>
</dbReference>
<reference evidence="10 11" key="1">
    <citation type="submission" date="2016-10" db="EMBL/GenBank/DDBJ databases">
        <authorList>
            <person name="Cai Z."/>
        </authorList>
    </citation>
    <scope>NUCLEOTIDE SEQUENCE [LARGE SCALE GENOMIC DNA]</scope>
</reference>
<dbReference type="AlphaFoldDB" id="A0A383V3X7"/>
<sequence>MHATTAGAAAVQHVVLPAALHPLCRRGLLQQQHHQLPVLARPCQPLRCRHMVTTCAGKDNSSSSSSSSPPTSSSPSSSSGSSSGSDEPSRRPNNNSWKPLAWLQRFGSSLKPQQPVRLALNLLMLFFLMRMWPIGGRMGLGEAETLVMSVPFSEFIKRVKHDDVASVAVDGLHISFSLKPSSLALPEPPQGAEQAKVVFSSVRPADYSVPYSVLEKNGVAFSAVDKRGNKLLTVMVYALYGFLLLSAFNRLPLRLPNRQLAGRKHKGNDSSSSSVKFADVAGVDEAKEELQEIVEYLRAPEKFSKLGARPPSGVLLVGPPGTGKTLLARAVAGEADVPFFSISASEFVELYVGMGAMRVRELFANARKEAPAIVFIDEIDAVAKGRDMRLRSVGNDEREQTLNQLLTELDGFDSDKDNVVICIAATNRPDVLDQALLRPGRFDRRVAVERPDKIGREQILGVHLQRRGLPLADDVSVEEIATMTMGFTGADLANLVNEWIEGFTGADLANLVNEAALLAGRTNKALVGREEFSAAVLRSVAGIEKKRSILQGMEKEVVARHEVGHALVSTAVSKLIAGSGAVAKLSIVPRTGGALGFTYIPPSTEDRALMFDREIRGQLAMLMGGRAAEQLTCAAVSTGAVDDIRRATDLALRSVSEFGLSAAVGPLNVGVLAAGSDDGAWLMRDNGKMATLVEAEVKALLAGALAVAVCVISANKGIHDGLSSLLTKQERVEGDALAHWLENVEVPDVLRQYVLEGALPTPDELQAAASVPALNMTGALQQLKQAAAAATSAAVSAAAAAASGEGDLRPSGAAAAVGLDAGMQQGLAQHWQQQQQWQQQQPQQPWEQQRQHRW</sequence>
<feature type="compositionally biased region" description="Low complexity" evidence="7">
    <location>
        <begin position="61"/>
        <end position="85"/>
    </location>
</feature>
<dbReference type="EMBL" id="FNXT01000054">
    <property type="protein sequence ID" value="SZX60298.1"/>
    <property type="molecule type" value="Genomic_DNA"/>
</dbReference>
<dbReference type="SUPFAM" id="SSF52540">
    <property type="entry name" value="P-loop containing nucleoside triphosphate hydrolases"/>
    <property type="match status" value="1"/>
</dbReference>
<feature type="domain" description="AAA+ ATPase" evidence="9">
    <location>
        <begin position="310"/>
        <end position="452"/>
    </location>
</feature>
<keyword evidence="8" id="KW-0472">Membrane</keyword>
<evidence type="ECO:0000256" key="6">
    <source>
        <dbReference type="ARBA" id="ARBA00022840"/>
    </source>
</evidence>
<dbReference type="GO" id="GO:0006508">
    <property type="term" value="P:proteolysis"/>
    <property type="evidence" value="ECO:0007669"/>
    <property type="project" value="UniProtKB-KW"/>
</dbReference>
<keyword evidence="4" id="KW-0547">Nucleotide-binding</keyword>
<feature type="compositionally biased region" description="Low complexity" evidence="7">
    <location>
        <begin position="829"/>
        <end position="848"/>
    </location>
</feature>
<dbReference type="Gene3D" id="1.10.8.60">
    <property type="match status" value="2"/>
</dbReference>
<keyword evidence="6" id="KW-0067">ATP-binding</keyword>
<feature type="region of interest" description="Disordered" evidence="7">
    <location>
        <begin position="828"/>
        <end position="854"/>
    </location>
</feature>
<evidence type="ECO:0000313" key="10">
    <source>
        <dbReference type="EMBL" id="SZX60298.1"/>
    </source>
</evidence>
<dbReference type="InterPro" id="IPR000642">
    <property type="entry name" value="Peptidase_M41"/>
</dbReference>
<feature type="region of interest" description="Disordered" evidence="7">
    <location>
        <begin position="57"/>
        <end position="96"/>
    </location>
</feature>
<keyword evidence="3" id="KW-0645">Protease</keyword>
<dbReference type="CDD" id="cd19501">
    <property type="entry name" value="RecA-like_FtsH"/>
    <property type="match status" value="1"/>
</dbReference>
<dbReference type="GO" id="GO:0004222">
    <property type="term" value="F:metalloendopeptidase activity"/>
    <property type="evidence" value="ECO:0007669"/>
    <property type="project" value="InterPro"/>
</dbReference>
<dbReference type="PANTHER" id="PTHR23076">
    <property type="entry name" value="METALLOPROTEASE M41 FTSH"/>
    <property type="match status" value="1"/>
</dbReference>
<dbReference type="GO" id="GO:0005524">
    <property type="term" value="F:ATP binding"/>
    <property type="evidence" value="ECO:0007669"/>
    <property type="project" value="UniProtKB-KW"/>
</dbReference>
<dbReference type="Gene3D" id="3.40.50.300">
    <property type="entry name" value="P-loop containing nucleotide triphosphate hydrolases"/>
    <property type="match status" value="1"/>
</dbReference>
<dbReference type="InterPro" id="IPR003959">
    <property type="entry name" value="ATPase_AAA_core"/>
</dbReference>
<feature type="transmembrane region" description="Helical" evidence="8">
    <location>
        <begin position="231"/>
        <end position="248"/>
    </location>
</feature>
<evidence type="ECO:0000256" key="7">
    <source>
        <dbReference type="SAM" id="MobiDB-lite"/>
    </source>
</evidence>
<accession>A0A383V3X7</accession>
<dbReference type="SMART" id="SM00382">
    <property type="entry name" value="AAA"/>
    <property type="match status" value="1"/>
</dbReference>
<dbReference type="PANTHER" id="PTHR23076:SF49">
    <property type="entry name" value="ATP-DEPENDENT ZINC METALLOPROTEASE FTSH 7, CHLOROPLASTIC"/>
    <property type="match status" value="1"/>
</dbReference>
<dbReference type="Pfam" id="PF01434">
    <property type="entry name" value="Peptidase_M41"/>
    <property type="match status" value="1"/>
</dbReference>
<keyword evidence="11" id="KW-1185">Reference proteome</keyword>
<dbReference type="InterPro" id="IPR037219">
    <property type="entry name" value="Peptidase_M41-like"/>
</dbReference>
<dbReference type="GO" id="GO:0004176">
    <property type="term" value="F:ATP-dependent peptidase activity"/>
    <property type="evidence" value="ECO:0007669"/>
    <property type="project" value="InterPro"/>
</dbReference>
<evidence type="ECO:0000256" key="5">
    <source>
        <dbReference type="ARBA" id="ARBA00022801"/>
    </source>
</evidence>
<evidence type="ECO:0000256" key="8">
    <source>
        <dbReference type="SAM" id="Phobius"/>
    </source>
</evidence>
<keyword evidence="5" id="KW-0378">Hydrolase</keyword>
<organism evidence="10 11">
    <name type="scientific">Tetradesmus obliquus</name>
    <name type="common">Green alga</name>
    <name type="synonym">Acutodesmus obliquus</name>
    <dbReference type="NCBI Taxonomy" id="3088"/>
    <lineage>
        <taxon>Eukaryota</taxon>
        <taxon>Viridiplantae</taxon>
        <taxon>Chlorophyta</taxon>
        <taxon>core chlorophytes</taxon>
        <taxon>Chlorophyceae</taxon>
        <taxon>CS clade</taxon>
        <taxon>Sphaeropleales</taxon>
        <taxon>Scenedesmaceae</taxon>
        <taxon>Tetradesmus</taxon>
    </lineage>
</organism>
<dbReference type="STRING" id="3088.A0A383V3X7"/>
<dbReference type="InterPro" id="IPR041569">
    <property type="entry name" value="AAA_lid_3"/>
</dbReference>
<dbReference type="SUPFAM" id="SSF140990">
    <property type="entry name" value="FtsH protease domain-like"/>
    <property type="match status" value="1"/>
</dbReference>
<dbReference type="GO" id="GO:0009535">
    <property type="term" value="C:chloroplast thylakoid membrane"/>
    <property type="evidence" value="ECO:0007669"/>
    <property type="project" value="TreeGrafter"/>
</dbReference>
<dbReference type="Pfam" id="PF00004">
    <property type="entry name" value="AAA"/>
    <property type="match status" value="1"/>
</dbReference>
<dbReference type="GO" id="GO:0016887">
    <property type="term" value="F:ATP hydrolysis activity"/>
    <property type="evidence" value="ECO:0007669"/>
    <property type="project" value="InterPro"/>
</dbReference>
<keyword evidence="8" id="KW-0812">Transmembrane</keyword>
<dbReference type="Pfam" id="PF17862">
    <property type="entry name" value="AAA_lid_3"/>
    <property type="match status" value="2"/>
</dbReference>
<evidence type="ECO:0000256" key="4">
    <source>
        <dbReference type="ARBA" id="ARBA00022741"/>
    </source>
</evidence>
<name>A0A383V3X7_TETOB</name>
<protein>
    <recommendedName>
        <fullName evidence="9">AAA+ ATPase domain-containing protein</fullName>
    </recommendedName>
</protein>
<dbReference type="Gene3D" id="1.20.58.760">
    <property type="entry name" value="Peptidase M41"/>
    <property type="match status" value="1"/>
</dbReference>
<keyword evidence="8" id="KW-1133">Transmembrane helix</keyword>